<feature type="non-terminal residue" evidence="4">
    <location>
        <position position="308"/>
    </location>
</feature>
<sequence length="308" mass="32832">MKFHLLSLLVLSAARASAQQRGDQSICDFYAAKNYGENNATTQLKLMQGIIAYAYAGGNSMPNGDKDSTGIFNMGQYRGQDVYLRPWFDGSKATSNNNDQAVNIQWLDGGGTTPLVAFLNGSTPTAEIQKGTNHKLFTHWYYVFGKVYSCSQYKTFLEKSFEPLNPAYVHKYMDLNQTHVGYFIDQLLVASKYYGFSDSDVSALSTNMNAKYNLRCLPPIDNSVTSICLAKECPVAAPSPNCAVYNNVKQRGVDASAAAAGDAPTSTPTPSSPPSSSGGESSSSSLSAGAIAGIAIGGALVLLLAVGM</sequence>
<name>A0A8K0IZJ4_9HYPO</name>
<keyword evidence="2" id="KW-0812">Transmembrane</keyword>
<keyword evidence="5" id="KW-1185">Reference proteome</keyword>
<evidence type="ECO:0000256" key="2">
    <source>
        <dbReference type="SAM" id="Phobius"/>
    </source>
</evidence>
<dbReference type="EMBL" id="SRPY01001733">
    <property type="protein sequence ID" value="KAG5912594.1"/>
    <property type="molecule type" value="Genomic_DNA"/>
</dbReference>
<keyword evidence="2" id="KW-0472">Membrane</keyword>
<dbReference type="Proteomes" id="UP000811619">
    <property type="component" value="Unassembled WGS sequence"/>
</dbReference>
<feature type="chain" id="PRO_5035435314" evidence="3">
    <location>
        <begin position="19"/>
        <end position="308"/>
    </location>
</feature>
<keyword evidence="3" id="KW-0732">Signal</keyword>
<evidence type="ECO:0000313" key="5">
    <source>
        <dbReference type="Proteomes" id="UP000811619"/>
    </source>
</evidence>
<keyword evidence="2" id="KW-1133">Transmembrane helix</keyword>
<feature type="region of interest" description="Disordered" evidence="1">
    <location>
        <begin position="256"/>
        <end position="283"/>
    </location>
</feature>
<reference evidence="4" key="1">
    <citation type="journal article" date="2020" name="bioRxiv">
        <title>Whole genome comparisons of ergot fungi reveals the divergence and evolution of species within the genus Claviceps are the result of varying mechanisms driving genome evolution and host range expansion.</title>
        <authorList>
            <person name="Wyka S.A."/>
            <person name="Mondo S.J."/>
            <person name="Liu M."/>
            <person name="Dettman J."/>
            <person name="Nalam V."/>
            <person name="Broders K.D."/>
        </authorList>
    </citation>
    <scope>NUCLEOTIDE SEQUENCE</scope>
    <source>
        <strain evidence="4">CCC 489</strain>
    </source>
</reference>
<evidence type="ECO:0000256" key="3">
    <source>
        <dbReference type="SAM" id="SignalP"/>
    </source>
</evidence>
<feature type="signal peptide" evidence="3">
    <location>
        <begin position="1"/>
        <end position="18"/>
    </location>
</feature>
<dbReference type="AlphaFoldDB" id="A0A8K0IZJ4"/>
<gene>
    <name evidence="4" type="ORF">E4U42_002125</name>
</gene>
<evidence type="ECO:0000256" key="1">
    <source>
        <dbReference type="SAM" id="MobiDB-lite"/>
    </source>
</evidence>
<feature type="transmembrane region" description="Helical" evidence="2">
    <location>
        <begin position="286"/>
        <end position="306"/>
    </location>
</feature>
<evidence type="ECO:0000313" key="4">
    <source>
        <dbReference type="EMBL" id="KAG5912594.1"/>
    </source>
</evidence>
<proteinExistence type="predicted"/>
<protein>
    <submittedName>
        <fullName evidence="4">Uncharacterized protein</fullName>
    </submittedName>
</protein>
<dbReference type="OrthoDB" id="2110578at2759"/>
<accession>A0A8K0IZJ4</accession>
<organism evidence="4 5">
    <name type="scientific">Claviceps africana</name>
    <dbReference type="NCBI Taxonomy" id="83212"/>
    <lineage>
        <taxon>Eukaryota</taxon>
        <taxon>Fungi</taxon>
        <taxon>Dikarya</taxon>
        <taxon>Ascomycota</taxon>
        <taxon>Pezizomycotina</taxon>
        <taxon>Sordariomycetes</taxon>
        <taxon>Hypocreomycetidae</taxon>
        <taxon>Hypocreales</taxon>
        <taxon>Clavicipitaceae</taxon>
        <taxon>Claviceps</taxon>
    </lineage>
</organism>
<comment type="caution">
    <text evidence="4">The sequence shown here is derived from an EMBL/GenBank/DDBJ whole genome shotgun (WGS) entry which is preliminary data.</text>
</comment>